<evidence type="ECO:0000313" key="6">
    <source>
        <dbReference type="Proteomes" id="UP001600888"/>
    </source>
</evidence>
<dbReference type="PANTHER" id="PTHR32183:SF11">
    <property type="entry name" value="THIOL METHYLTRANSFERASE 2-RELATED"/>
    <property type="match status" value="1"/>
</dbReference>
<proteinExistence type="predicted"/>
<protein>
    <recommendedName>
        <fullName evidence="7">Thiol methyltransferase</fullName>
    </recommendedName>
</protein>
<accession>A0ABR4F558</accession>
<dbReference type="SUPFAM" id="SSF53335">
    <property type="entry name" value="S-adenosyl-L-methionine-dependent methyltransferases"/>
    <property type="match status" value="1"/>
</dbReference>
<keyword evidence="1" id="KW-0597">Phosphoprotein</keyword>
<dbReference type="PROSITE" id="PS51585">
    <property type="entry name" value="SAM_MT_TPMT"/>
    <property type="match status" value="1"/>
</dbReference>
<gene>
    <name evidence="5" type="ORF">FJTKL_01139</name>
</gene>
<comment type="caution">
    <text evidence="5">The sequence shown here is derived from an EMBL/GenBank/DDBJ whole genome shotgun (WGS) entry which is preliminary data.</text>
</comment>
<organism evidence="5 6">
    <name type="scientific">Diaporthe vaccinii</name>
    <dbReference type="NCBI Taxonomy" id="105482"/>
    <lineage>
        <taxon>Eukaryota</taxon>
        <taxon>Fungi</taxon>
        <taxon>Dikarya</taxon>
        <taxon>Ascomycota</taxon>
        <taxon>Pezizomycotina</taxon>
        <taxon>Sordariomycetes</taxon>
        <taxon>Sordariomycetidae</taxon>
        <taxon>Diaporthales</taxon>
        <taxon>Diaporthaceae</taxon>
        <taxon>Diaporthe</taxon>
        <taxon>Diaporthe eres species complex</taxon>
    </lineage>
</organism>
<dbReference type="InterPro" id="IPR029063">
    <property type="entry name" value="SAM-dependent_MTases_sf"/>
</dbReference>
<evidence type="ECO:0000256" key="1">
    <source>
        <dbReference type="ARBA" id="ARBA00022553"/>
    </source>
</evidence>
<evidence type="ECO:0000256" key="2">
    <source>
        <dbReference type="ARBA" id="ARBA00022603"/>
    </source>
</evidence>
<reference evidence="5 6" key="1">
    <citation type="submission" date="2024-03" db="EMBL/GenBank/DDBJ databases">
        <title>A high-quality draft genome sequence of Diaporthe vaccinii, a causative agent of upright dieback and viscid rot disease in cranberry plants.</title>
        <authorList>
            <person name="Sarrasin M."/>
            <person name="Lang B.F."/>
            <person name="Burger G."/>
        </authorList>
    </citation>
    <scope>NUCLEOTIDE SEQUENCE [LARGE SCALE GENOMIC DNA]</scope>
    <source>
        <strain evidence="5 6">IS7</strain>
    </source>
</reference>
<keyword evidence="3" id="KW-0808">Transferase</keyword>
<dbReference type="Proteomes" id="UP001600888">
    <property type="component" value="Unassembled WGS sequence"/>
</dbReference>
<name>A0ABR4F558_9PEZI</name>
<dbReference type="Pfam" id="PF05724">
    <property type="entry name" value="TPMT"/>
    <property type="match status" value="1"/>
</dbReference>
<keyword evidence="2" id="KW-0489">Methyltransferase</keyword>
<dbReference type="EMBL" id="JBAWTH010000011">
    <property type="protein sequence ID" value="KAL2289836.1"/>
    <property type="molecule type" value="Genomic_DNA"/>
</dbReference>
<evidence type="ECO:0000256" key="3">
    <source>
        <dbReference type="ARBA" id="ARBA00022679"/>
    </source>
</evidence>
<keyword evidence="6" id="KW-1185">Reference proteome</keyword>
<dbReference type="CDD" id="cd02440">
    <property type="entry name" value="AdoMet_MTases"/>
    <property type="match status" value="1"/>
</dbReference>
<evidence type="ECO:0000256" key="4">
    <source>
        <dbReference type="ARBA" id="ARBA00022691"/>
    </source>
</evidence>
<dbReference type="PANTHER" id="PTHR32183">
    <property type="match status" value="1"/>
</dbReference>
<evidence type="ECO:0000313" key="5">
    <source>
        <dbReference type="EMBL" id="KAL2289836.1"/>
    </source>
</evidence>
<dbReference type="InterPro" id="IPR008854">
    <property type="entry name" value="TPMT"/>
</dbReference>
<dbReference type="Gene3D" id="3.40.50.150">
    <property type="entry name" value="Vaccinia Virus protein VP39"/>
    <property type="match status" value="1"/>
</dbReference>
<keyword evidence="4" id="KW-0949">S-adenosyl-L-methionine</keyword>
<evidence type="ECO:0008006" key="7">
    <source>
        <dbReference type="Google" id="ProtNLM"/>
    </source>
</evidence>
<sequence>MSAPSLQDHFKDKSVQEHGTLWDQLWQQQRTSWDRGGPSLALHETLTAYPELFDSTYPDLGLLSDFISHGTGQPSSYAAAPAVAPRKKALVPACGRGYDAVLLAKVFGYDVVGLEISSSALDAAKQHLNGVNEMLHAHQTQQKHSAKDNPAMRFWVENQSTSPGSIRWVSGDFFSDDWLVDAGTEQFDLIFDYTFFCAIPPSSRPQWAARMQQLLARPSGRLICLEFPTGKHPSTGGPPHSAAFWFYQLHLSSPGNDQVITYGEKKDSALQDPGRDIDQAQKEWTINANAGTSTGPGLAMIVRFRPNVTHESGQSYQGSFGRDWVSIWGHSLGGGLLRLGTTSEGSREQVEKDG</sequence>